<evidence type="ECO:0000256" key="1">
    <source>
        <dbReference type="ARBA" id="ARBA00009995"/>
    </source>
</evidence>
<dbReference type="EMBL" id="JACEIK010002029">
    <property type="protein sequence ID" value="MCD9558585.1"/>
    <property type="molecule type" value="Genomic_DNA"/>
</dbReference>
<evidence type="ECO:0000256" key="3">
    <source>
        <dbReference type="RuleBase" id="RU003718"/>
    </source>
</evidence>
<keyword evidence="2 3" id="KW-0808">Transferase</keyword>
<dbReference type="PANTHER" id="PTHR48048">
    <property type="entry name" value="GLYCOSYLTRANSFERASE"/>
    <property type="match status" value="1"/>
</dbReference>
<dbReference type="InterPro" id="IPR050481">
    <property type="entry name" value="UDP-glycosyltransf_plant"/>
</dbReference>
<keyword evidence="3" id="KW-0328">Glycosyltransferase</keyword>
<dbReference type="CDD" id="cd03784">
    <property type="entry name" value="GT1_Gtf-like"/>
    <property type="match status" value="1"/>
</dbReference>
<protein>
    <recommendedName>
        <fullName evidence="4">Glycosyltransferase</fullName>
        <ecNumber evidence="4">2.4.1.-</ecNumber>
    </recommendedName>
</protein>
<sequence>MEKLAELILIPSPAMGHVAQMLELAKLFFRRNHQLSITVLIMKLPNYIDAVSGPFVDSVAASASSDRLRFFELPAADPTPEWSCKTRGHFVYRLVQSQKPHIREFLISQRPGNKLAGFVVDMLCTPLMDVAEEFGIPSYVFFTSPAAFLGLMLHFQFLEDECHQDVSSFKNSDSTTLLSFPSYAYHVPPSVLPMALVDRDSWLGRFLHFARGYKKAKGIIINTFAELEIHALDVYNNQNNNISRSERDSLPPIYPIGPILNQSKSQSVSEEAEITNWLDDQPPHSVVLICFGSQGSLPADQVKEIAIALEKSCCRFLWSLRRPPQSNNAQFPGEYTSYSEILPEGFLDRTGKKGKVLGWVPQLKVLSHEAIGGFVSHCGWNSILESIWCGVPIATWPLHSEQQVNAFQVVKEVGVAVEITLDYCERNKDQPMVTAEAIEKGIRKLMETNFAVREKAEEMKEKSRASIMGGGSSYLSLGKLIRALLKNAAL</sequence>
<dbReference type="PANTHER" id="PTHR48048:SF35">
    <property type="entry name" value="UDP-GLYCOSYLTRANSFERASES DOMAIN-CONTAINING PROTEIN"/>
    <property type="match status" value="1"/>
</dbReference>
<dbReference type="EC" id="2.4.1.-" evidence="4"/>
<comment type="caution">
    <text evidence="5">The sequence shown here is derived from an EMBL/GenBank/DDBJ whole genome shotgun (WGS) entry which is preliminary data.</text>
</comment>
<evidence type="ECO:0000256" key="4">
    <source>
        <dbReference type="RuleBase" id="RU362057"/>
    </source>
</evidence>
<name>A0ABS8UJH3_DATST</name>
<dbReference type="SUPFAM" id="SSF53756">
    <property type="entry name" value="UDP-Glycosyltransferase/glycogen phosphorylase"/>
    <property type="match status" value="1"/>
</dbReference>
<dbReference type="PROSITE" id="PS00375">
    <property type="entry name" value="UDPGT"/>
    <property type="match status" value="1"/>
</dbReference>
<dbReference type="Gene3D" id="3.40.50.2000">
    <property type="entry name" value="Glycogen Phosphorylase B"/>
    <property type="match status" value="2"/>
</dbReference>
<keyword evidence="6" id="KW-1185">Reference proteome</keyword>
<organism evidence="5 6">
    <name type="scientific">Datura stramonium</name>
    <name type="common">Jimsonweed</name>
    <name type="synonym">Common thornapple</name>
    <dbReference type="NCBI Taxonomy" id="4076"/>
    <lineage>
        <taxon>Eukaryota</taxon>
        <taxon>Viridiplantae</taxon>
        <taxon>Streptophyta</taxon>
        <taxon>Embryophyta</taxon>
        <taxon>Tracheophyta</taxon>
        <taxon>Spermatophyta</taxon>
        <taxon>Magnoliopsida</taxon>
        <taxon>eudicotyledons</taxon>
        <taxon>Gunneridae</taxon>
        <taxon>Pentapetalae</taxon>
        <taxon>asterids</taxon>
        <taxon>lamiids</taxon>
        <taxon>Solanales</taxon>
        <taxon>Solanaceae</taxon>
        <taxon>Solanoideae</taxon>
        <taxon>Datureae</taxon>
        <taxon>Datura</taxon>
    </lineage>
</organism>
<dbReference type="Pfam" id="PF00201">
    <property type="entry name" value="UDPGT"/>
    <property type="match status" value="1"/>
</dbReference>
<gene>
    <name evidence="5" type="ORF">HAX54_015991</name>
</gene>
<dbReference type="InterPro" id="IPR035595">
    <property type="entry name" value="UDP_glycos_trans_CS"/>
</dbReference>
<evidence type="ECO:0000313" key="6">
    <source>
        <dbReference type="Proteomes" id="UP000823775"/>
    </source>
</evidence>
<dbReference type="Proteomes" id="UP000823775">
    <property type="component" value="Unassembled WGS sequence"/>
</dbReference>
<proteinExistence type="inferred from homology"/>
<evidence type="ECO:0000313" key="5">
    <source>
        <dbReference type="EMBL" id="MCD9558585.1"/>
    </source>
</evidence>
<comment type="similarity">
    <text evidence="1 3">Belongs to the UDP-glycosyltransferase family.</text>
</comment>
<reference evidence="5 6" key="1">
    <citation type="journal article" date="2021" name="BMC Genomics">
        <title>Datura genome reveals duplications of psychoactive alkaloid biosynthetic genes and high mutation rate following tissue culture.</title>
        <authorList>
            <person name="Rajewski A."/>
            <person name="Carter-House D."/>
            <person name="Stajich J."/>
            <person name="Litt A."/>
        </authorList>
    </citation>
    <scope>NUCLEOTIDE SEQUENCE [LARGE SCALE GENOMIC DNA]</scope>
    <source>
        <strain evidence="5">AR-01</strain>
    </source>
</reference>
<accession>A0ABS8UJH3</accession>
<dbReference type="InterPro" id="IPR002213">
    <property type="entry name" value="UDP_glucos_trans"/>
</dbReference>
<evidence type="ECO:0000256" key="2">
    <source>
        <dbReference type="ARBA" id="ARBA00022679"/>
    </source>
</evidence>